<dbReference type="NCBIfam" id="NF007899">
    <property type="entry name" value="PRK10605.1"/>
    <property type="match status" value="1"/>
</dbReference>
<dbReference type="PANTHER" id="PTHR22893">
    <property type="entry name" value="NADH OXIDOREDUCTASE-RELATED"/>
    <property type="match status" value="1"/>
</dbReference>
<dbReference type="Proteomes" id="UP001528823">
    <property type="component" value="Unassembled WGS sequence"/>
</dbReference>
<protein>
    <submittedName>
        <fullName evidence="2">Alkene reductase</fullName>
    </submittedName>
</protein>
<gene>
    <name evidence="2" type="ORF">ORQ98_18775</name>
</gene>
<dbReference type="Gene3D" id="3.20.20.70">
    <property type="entry name" value="Aldolase class I"/>
    <property type="match status" value="1"/>
</dbReference>
<dbReference type="InterPro" id="IPR045247">
    <property type="entry name" value="Oye-like"/>
</dbReference>
<name>A0ABT5UCA8_9GAMM</name>
<organism evidence="2 3">
    <name type="scientific">Spartinivicinus poritis</name>
    <dbReference type="NCBI Taxonomy" id="2994640"/>
    <lineage>
        <taxon>Bacteria</taxon>
        <taxon>Pseudomonadati</taxon>
        <taxon>Pseudomonadota</taxon>
        <taxon>Gammaproteobacteria</taxon>
        <taxon>Oceanospirillales</taxon>
        <taxon>Zooshikellaceae</taxon>
        <taxon>Spartinivicinus</taxon>
    </lineage>
</organism>
<keyword evidence="3" id="KW-1185">Reference proteome</keyword>
<dbReference type="SUPFAM" id="SSF51395">
    <property type="entry name" value="FMN-linked oxidoreductases"/>
    <property type="match status" value="1"/>
</dbReference>
<evidence type="ECO:0000259" key="1">
    <source>
        <dbReference type="Pfam" id="PF00724"/>
    </source>
</evidence>
<reference evidence="2 3" key="1">
    <citation type="submission" date="2022-11" db="EMBL/GenBank/DDBJ databases">
        <title>Spartinivicinus poritis sp. nov., isolated from scleractinian coral Porites lutea.</title>
        <authorList>
            <person name="Zhang G."/>
            <person name="Cai L."/>
            <person name="Wei Q."/>
        </authorList>
    </citation>
    <scope>NUCLEOTIDE SEQUENCE [LARGE SCALE GENOMIC DNA]</scope>
    <source>
        <strain evidence="2 3">A2-2</strain>
    </source>
</reference>
<sequence length="371" mass="40630">MSANQLLSPFQVGDLHLPNRVIMAPLTRSRASTPGDVPNQLMAQYYTQRASAGLIISEASQISPQGQGYACTPGIYSQSQIAGWQQVTHAIHQAGGRIAIQLWHVGRISNRLFQPDNQAPVAPSAIKADGARSYNLQAGKLTRISTDTPKALTINEIQTIIADYQQAALNSMEAGFDLVELHAANGYLPDQFLSTNSNQRTDEYGGSIVNRAHFALEIIDTLIDAIGANKVGIRLSPNGSFNDIADTESETMALYLAEQLNKRQIAYIHINEPTWDNGRPYSLEFRQQLRQAFQGPIIVCGAYTQASAEQIINNGHADLVAFGRPYIANADLVKRFQNNAELNTPQPETFYGGDEKGYTDYPLLEPEAEPA</sequence>
<comment type="caution">
    <text evidence="2">The sequence shown here is derived from an EMBL/GenBank/DDBJ whole genome shotgun (WGS) entry which is preliminary data.</text>
</comment>
<evidence type="ECO:0000313" key="3">
    <source>
        <dbReference type="Proteomes" id="UP001528823"/>
    </source>
</evidence>
<proteinExistence type="predicted"/>
<feature type="domain" description="NADH:flavin oxidoreductase/NADH oxidase N-terminal" evidence="1">
    <location>
        <begin position="6"/>
        <end position="343"/>
    </location>
</feature>
<dbReference type="InterPro" id="IPR001155">
    <property type="entry name" value="OxRdtase_FMN_N"/>
</dbReference>
<evidence type="ECO:0000313" key="2">
    <source>
        <dbReference type="EMBL" id="MDE1464002.1"/>
    </source>
</evidence>
<accession>A0ABT5UCA8</accession>
<dbReference type="PANTHER" id="PTHR22893:SF91">
    <property type="entry name" value="NADPH DEHYDROGENASE 2-RELATED"/>
    <property type="match status" value="1"/>
</dbReference>
<dbReference type="InterPro" id="IPR013785">
    <property type="entry name" value="Aldolase_TIM"/>
</dbReference>
<dbReference type="EMBL" id="JAPMOU010000027">
    <property type="protein sequence ID" value="MDE1464002.1"/>
    <property type="molecule type" value="Genomic_DNA"/>
</dbReference>
<dbReference type="Pfam" id="PF00724">
    <property type="entry name" value="Oxidored_FMN"/>
    <property type="match status" value="1"/>
</dbReference>
<dbReference type="CDD" id="cd02933">
    <property type="entry name" value="OYE_like_FMN"/>
    <property type="match status" value="1"/>
</dbReference>
<dbReference type="RefSeq" id="WP_274690333.1">
    <property type="nucleotide sequence ID" value="NZ_JAPMOU010000027.1"/>
</dbReference>